<feature type="transmembrane region" description="Helical" evidence="2">
    <location>
        <begin position="170"/>
        <end position="191"/>
    </location>
</feature>
<keyword evidence="2" id="KW-1133">Transmembrane helix</keyword>
<keyword evidence="2" id="KW-0812">Transmembrane</keyword>
<feature type="transmembrane region" description="Helical" evidence="2">
    <location>
        <begin position="63"/>
        <end position="82"/>
    </location>
</feature>
<reference evidence="3" key="1">
    <citation type="submission" date="2024-06" db="EMBL/GenBank/DDBJ databases">
        <authorList>
            <consortium name="consrtm"/>
            <person name="Uemura M."/>
            <person name="Terahara T."/>
        </authorList>
    </citation>
    <scope>NUCLEOTIDE SEQUENCE</scope>
    <source>
        <strain evidence="3">KM77-8</strain>
    </source>
</reference>
<name>A0AAT9HNS5_9ACTN</name>
<feature type="region of interest" description="Disordered" evidence="1">
    <location>
        <begin position="196"/>
        <end position="217"/>
    </location>
</feature>
<dbReference type="AlphaFoldDB" id="A0AAT9HNS5"/>
<evidence type="ECO:0000256" key="2">
    <source>
        <dbReference type="SAM" id="Phobius"/>
    </source>
</evidence>
<feature type="transmembrane region" description="Helical" evidence="2">
    <location>
        <begin position="26"/>
        <end position="51"/>
    </location>
</feature>
<reference evidence="3" key="2">
    <citation type="submission" date="2024-07" db="EMBL/GenBank/DDBJ databases">
        <title>Streptomyces haneummycinica sp. nov., a new antibiotic-producing actinobacterium isolated from marine sediment.</title>
        <authorList>
            <person name="Uemura M."/>
            <person name="Hamada M."/>
            <person name="Hirano S."/>
            <person name="Kobayashi K."/>
            <person name="Ohshiro T."/>
            <person name="Kobayashi T."/>
            <person name="Terahara T."/>
        </authorList>
    </citation>
    <scope>NUCLEOTIDE SEQUENCE</scope>
    <source>
        <strain evidence="3">KM77-8</strain>
    </source>
</reference>
<dbReference type="GO" id="GO:0055085">
    <property type="term" value="P:transmembrane transport"/>
    <property type="evidence" value="ECO:0007669"/>
    <property type="project" value="InterPro"/>
</dbReference>
<dbReference type="GO" id="GO:0016020">
    <property type="term" value="C:membrane"/>
    <property type="evidence" value="ECO:0007669"/>
    <property type="project" value="UniProtKB-SubCell"/>
</dbReference>
<dbReference type="EMBL" id="AP035768">
    <property type="protein sequence ID" value="BFO19115.1"/>
    <property type="molecule type" value="Genomic_DNA"/>
</dbReference>
<feature type="transmembrane region" description="Helical" evidence="2">
    <location>
        <begin position="113"/>
        <end position="136"/>
    </location>
</feature>
<feature type="compositionally biased region" description="Basic residues" evidence="1">
    <location>
        <begin position="272"/>
        <end position="281"/>
    </location>
</feature>
<evidence type="ECO:0000256" key="1">
    <source>
        <dbReference type="SAM" id="MobiDB-lite"/>
    </source>
</evidence>
<gene>
    <name evidence="3" type="ORF">SHKM778_55030</name>
</gene>
<protein>
    <recommendedName>
        <fullName evidence="4">APC family permease</fullName>
    </recommendedName>
</protein>
<dbReference type="Gene3D" id="1.20.1740.10">
    <property type="entry name" value="Amino acid/polyamine transporter I"/>
    <property type="match status" value="1"/>
</dbReference>
<feature type="transmembrane region" description="Helical" evidence="2">
    <location>
        <begin position="143"/>
        <end position="164"/>
    </location>
</feature>
<sequence>MDSQTVSAERTVRDAPTAATLKPNALGVLGILFFVLSGQAPLTGIAGAAPISVAIGNGAGTPAAYVLAGAVILLFSVGFVAMGRHVVDAGAFYTYIGAGLGRTAGAGSASVALFSYCVIQAAMYGLYGSIVSALVADHTGIDLAWWVYALVTMAVVQVLGAAGIEMGAKILAVFVLAEFSILLLFGLVTLFKGGGPEDSARPTASPPTPSSRAPRRCRDVRRRVHVRFRGHRHLRRGGQGAQQDRAPRHLSGGGRGHRVLRPHLLDADLRPRRLPRRRRGR</sequence>
<evidence type="ECO:0000313" key="3">
    <source>
        <dbReference type="EMBL" id="BFO19115.1"/>
    </source>
</evidence>
<feature type="region of interest" description="Disordered" evidence="1">
    <location>
        <begin position="231"/>
        <end position="281"/>
    </location>
</feature>
<keyword evidence="2" id="KW-0472">Membrane</keyword>
<accession>A0AAT9HNS5</accession>
<proteinExistence type="predicted"/>
<evidence type="ECO:0008006" key="4">
    <source>
        <dbReference type="Google" id="ProtNLM"/>
    </source>
</evidence>
<organism evidence="3">
    <name type="scientific">Streptomyces haneummycinicus</name>
    <dbReference type="NCBI Taxonomy" id="3074435"/>
    <lineage>
        <taxon>Bacteria</taxon>
        <taxon>Bacillati</taxon>
        <taxon>Actinomycetota</taxon>
        <taxon>Actinomycetes</taxon>
        <taxon>Kitasatosporales</taxon>
        <taxon>Streptomycetaceae</taxon>
        <taxon>Streptomyces</taxon>
    </lineage>
</organism>